<gene>
    <name evidence="9 11" type="primary">argB</name>
    <name evidence="11" type="ORF">SM124_01035</name>
</gene>
<protein>
    <recommendedName>
        <fullName evidence="9">Acetylglutamate kinase</fullName>
        <ecNumber evidence="9">2.7.2.8</ecNumber>
    </recommendedName>
    <alternativeName>
        <fullName evidence="9">N-acetyl-L-glutamate 5-phosphotransferase</fullName>
    </alternativeName>
    <alternativeName>
        <fullName evidence="9">NAG kinase</fullName>
        <shortName evidence="9">NAGK</shortName>
    </alternativeName>
</protein>
<dbReference type="EMBL" id="JAXOFX010000001">
    <property type="protein sequence ID" value="MDZ5470321.1"/>
    <property type="molecule type" value="Genomic_DNA"/>
</dbReference>
<comment type="caution">
    <text evidence="11">The sequence shown here is derived from an EMBL/GenBank/DDBJ whole genome shotgun (WGS) entry which is preliminary data.</text>
</comment>
<evidence type="ECO:0000256" key="8">
    <source>
        <dbReference type="ARBA" id="ARBA00048141"/>
    </source>
</evidence>
<feature type="binding site" evidence="9">
    <location>
        <position position="62"/>
    </location>
    <ligand>
        <name>substrate</name>
    </ligand>
</feature>
<keyword evidence="4 9" id="KW-0808">Transferase</keyword>
<dbReference type="Pfam" id="PF00696">
    <property type="entry name" value="AA_kinase"/>
    <property type="match status" value="1"/>
</dbReference>
<dbReference type="GO" id="GO:0003991">
    <property type="term" value="F:acetylglutamate kinase activity"/>
    <property type="evidence" value="ECO:0007669"/>
    <property type="project" value="UniProtKB-EC"/>
</dbReference>
<evidence type="ECO:0000259" key="10">
    <source>
        <dbReference type="Pfam" id="PF00696"/>
    </source>
</evidence>
<evidence type="ECO:0000256" key="5">
    <source>
        <dbReference type="ARBA" id="ARBA00022741"/>
    </source>
</evidence>
<dbReference type="InterPro" id="IPR036393">
    <property type="entry name" value="AceGlu_kinase-like_sf"/>
</dbReference>
<comment type="similarity">
    <text evidence="9">Belongs to the acetylglutamate kinase family. ArgB subfamily.</text>
</comment>
<evidence type="ECO:0000313" key="12">
    <source>
        <dbReference type="Proteomes" id="UP001290455"/>
    </source>
</evidence>
<feature type="site" description="Transition state stabilizer" evidence="9">
    <location>
        <position position="7"/>
    </location>
</feature>
<keyword evidence="7 9" id="KW-0067">ATP-binding</keyword>
<feature type="binding site" evidence="9">
    <location>
        <position position="155"/>
    </location>
    <ligand>
        <name>substrate</name>
    </ligand>
</feature>
<keyword evidence="6 9" id="KW-0418">Kinase</keyword>
<dbReference type="PIRSF" id="PIRSF000728">
    <property type="entry name" value="NAGK"/>
    <property type="match status" value="1"/>
</dbReference>
<comment type="function">
    <text evidence="9">Catalyzes the ATP-dependent phosphorylation of N-acetyl-L-glutamate.</text>
</comment>
<evidence type="ECO:0000256" key="7">
    <source>
        <dbReference type="ARBA" id="ARBA00022840"/>
    </source>
</evidence>
<reference evidence="11 12" key="1">
    <citation type="submission" date="2023-11" db="EMBL/GenBank/DDBJ databases">
        <title>Bacillus jintuensis, isolated from a mudflat on the Beibu Gulf coast.</title>
        <authorList>
            <person name="Li M."/>
        </authorList>
    </citation>
    <scope>NUCLEOTIDE SEQUENCE [LARGE SCALE GENOMIC DNA]</scope>
    <source>
        <strain evidence="11 12">31A1R</strain>
    </source>
</reference>
<dbReference type="EC" id="2.7.2.8" evidence="9"/>
<accession>A0ABU5IT79</accession>
<dbReference type="PANTHER" id="PTHR23342:SF0">
    <property type="entry name" value="N-ACETYLGLUTAMATE SYNTHASE, MITOCHONDRIAL"/>
    <property type="match status" value="1"/>
</dbReference>
<feature type="domain" description="Aspartate/glutamate/uridylate kinase" evidence="10">
    <location>
        <begin position="2"/>
        <end position="232"/>
    </location>
</feature>
<comment type="subcellular location">
    <subcellularLocation>
        <location evidence="9">Cytoplasm</location>
    </subcellularLocation>
</comment>
<sequence>MKKVLIKCGGSILDELSHDFFSSLHELKKSGYEVVIVHGGGPDINKMLEKLNVTPEYENGLRKTNEETLQVVEMVLSGQTNRKLVQLLESHQLKAFGIHGSDNGILQGELIDQKRLGFVGEVKEVNDEIIHHLLQKNLIPVITPIATNKLGQKLNVNADYAAAAVAHALGVEHCIFVTDVVGILIDGELARELTTDEVEDNITNGKIYGGMIPKVQSALAALEKGISSVMVVSGNSPFYQQGKWLGTKIKRKEVMTK</sequence>
<feature type="binding site" evidence="9">
    <location>
        <begin position="40"/>
        <end position="41"/>
    </location>
    <ligand>
        <name>substrate</name>
    </ligand>
</feature>
<dbReference type="NCBIfam" id="TIGR00761">
    <property type="entry name" value="argB"/>
    <property type="match status" value="1"/>
</dbReference>
<dbReference type="InterPro" id="IPR037528">
    <property type="entry name" value="ArgB"/>
</dbReference>
<evidence type="ECO:0000256" key="4">
    <source>
        <dbReference type="ARBA" id="ARBA00022679"/>
    </source>
</evidence>
<comment type="catalytic activity">
    <reaction evidence="8 9">
        <text>N-acetyl-L-glutamate + ATP = N-acetyl-L-glutamyl 5-phosphate + ADP</text>
        <dbReference type="Rhea" id="RHEA:14629"/>
        <dbReference type="ChEBI" id="CHEBI:30616"/>
        <dbReference type="ChEBI" id="CHEBI:44337"/>
        <dbReference type="ChEBI" id="CHEBI:57936"/>
        <dbReference type="ChEBI" id="CHEBI:456216"/>
        <dbReference type="EC" id="2.7.2.8"/>
    </reaction>
</comment>
<evidence type="ECO:0000256" key="1">
    <source>
        <dbReference type="ARBA" id="ARBA00004828"/>
    </source>
</evidence>
<evidence type="ECO:0000256" key="2">
    <source>
        <dbReference type="ARBA" id="ARBA00022571"/>
    </source>
</evidence>
<keyword evidence="12" id="KW-1185">Reference proteome</keyword>
<keyword evidence="9" id="KW-0963">Cytoplasm</keyword>
<dbReference type="InterPro" id="IPR004662">
    <property type="entry name" value="AcgluKinase_fam"/>
</dbReference>
<proteinExistence type="inferred from homology"/>
<dbReference type="CDD" id="cd04238">
    <property type="entry name" value="AAK_NAGK-like"/>
    <property type="match status" value="1"/>
</dbReference>
<evidence type="ECO:0000256" key="3">
    <source>
        <dbReference type="ARBA" id="ARBA00022605"/>
    </source>
</evidence>
<dbReference type="PANTHER" id="PTHR23342">
    <property type="entry name" value="N-ACETYLGLUTAMATE SYNTHASE"/>
    <property type="match status" value="1"/>
</dbReference>
<dbReference type="HAMAP" id="MF_00082">
    <property type="entry name" value="ArgB"/>
    <property type="match status" value="1"/>
</dbReference>
<dbReference type="Gene3D" id="3.40.1160.10">
    <property type="entry name" value="Acetylglutamate kinase-like"/>
    <property type="match status" value="1"/>
</dbReference>
<evidence type="ECO:0000256" key="6">
    <source>
        <dbReference type="ARBA" id="ARBA00022777"/>
    </source>
</evidence>
<feature type="site" description="Transition state stabilizer" evidence="9">
    <location>
        <position position="214"/>
    </location>
</feature>
<comment type="pathway">
    <text evidence="1 9">Amino-acid biosynthesis; L-arginine biosynthesis; N(2)-acetyl-L-ornithine from L-glutamate: step 2/4.</text>
</comment>
<organism evidence="11 12">
    <name type="scientific">Robertmurraya mangrovi</name>
    <dbReference type="NCBI Taxonomy" id="3098077"/>
    <lineage>
        <taxon>Bacteria</taxon>
        <taxon>Bacillati</taxon>
        <taxon>Bacillota</taxon>
        <taxon>Bacilli</taxon>
        <taxon>Bacillales</taxon>
        <taxon>Bacillaceae</taxon>
        <taxon>Robertmurraya</taxon>
    </lineage>
</organism>
<keyword evidence="2 9" id="KW-0055">Arginine biosynthesis</keyword>
<keyword evidence="5 9" id="KW-0547">Nucleotide-binding</keyword>
<name>A0ABU5IT79_9BACI</name>
<dbReference type="Proteomes" id="UP001290455">
    <property type="component" value="Unassembled WGS sequence"/>
</dbReference>
<dbReference type="SUPFAM" id="SSF53633">
    <property type="entry name" value="Carbamate kinase-like"/>
    <property type="match status" value="1"/>
</dbReference>
<keyword evidence="3 9" id="KW-0028">Amino-acid biosynthesis</keyword>
<dbReference type="RefSeq" id="WP_322444625.1">
    <property type="nucleotide sequence ID" value="NZ_JAXOFX010000001.1"/>
</dbReference>
<evidence type="ECO:0000313" key="11">
    <source>
        <dbReference type="EMBL" id="MDZ5470321.1"/>
    </source>
</evidence>
<dbReference type="InterPro" id="IPR001048">
    <property type="entry name" value="Asp/Glu/Uridylate_kinase"/>
</dbReference>
<evidence type="ECO:0000256" key="9">
    <source>
        <dbReference type="HAMAP-Rule" id="MF_00082"/>
    </source>
</evidence>